<dbReference type="AlphaFoldDB" id="A0A644SWN2"/>
<organism evidence="1">
    <name type="scientific">bioreactor metagenome</name>
    <dbReference type="NCBI Taxonomy" id="1076179"/>
    <lineage>
        <taxon>unclassified sequences</taxon>
        <taxon>metagenomes</taxon>
        <taxon>ecological metagenomes</taxon>
    </lineage>
</organism>
<gene>
    <name evidence="1" type="ORF">SDC9_04676</name>
</gene>
<protein>
    <submittedName>
        <fullName evidence="1">Uncharacterized protein</fullName>
    </submittedName>
</protein>
<proteinExistence type="predicted"/>
<accession>A0A644SWN2</accession>
<sequence length="393" mass="40542">MRGAALPGGPPLSEEETLFLRIHIAEQVHYPIGIPPLVIVPGHQLEKAFFALEVVLEGGQAVVDGRPGVVDEIGGDQLLVGVAEEALEIGLGGFPHQGVDLLDGAVLLGPEGEVHHGDRGGGHAEGHAGELALGLGQNLAHGLGGPGGGGNDVDGRGPSAPPVLLGNPVHGLLGGGVGMDGGHESGLDADAFLEKHIDQGSQAVGGAGSVGDNGVLGRIVLLMVDAHDKGGDFLVLGLALGRGGDDHLLGSRLQVSEGLLVGEEAGGFYDILYAQFCPGEVLQFFFRHDAGDLVTVYDKDIVFGLGRIAFSGTEPRLHLALYRIVLELVGEVSGIGGDIDHGYDVNLILAQKPLVDDGLEHQPSDPSETIDSYFHGVPPWEQSRLLEGGLRAA</sequence>
<dbReference type="EMBL" id="VSSQ01000008">
    <property type="protein sequence ID" value="MPL59128.1"/>
    <property type="molecule type" value="Genomic_DNA"/>
</dbReference>
<reference evidence="1" key="1">
    <citation type="submission" date="2019-08" db="EMBL/GenBank/DDBJ databases">
        <authorList>
            <person name="Kucharzyk K."/>
            <person name="Murdoch R.W."/>
            <person name="Higgins S."/>
            <person name="Loffler F."/>
        </authorList>
    </citation>
    <scope>NUCLEOTIDE SEQUENCE</scope>
</reference>
<name>A0A644SWN2_9ZZZZ</name>
<comment type="caution">
    <text evidence="1">The sequence shown here is derived from an EMBL/GenBank/DDBJ whole genome shotgun (WGS) entry which is preliminary data.</text>
</comment>
<evidence type="ECO:0000313" key="1">
    <source>
        <dbReference type="EMBL" id="MPL59128.1"/>
    </source>
</evidence>